<organism evidence="2">
    <name type="scientific">uncultured Aureispira sp</name>
    <dbReference type="NCBI Taxonomy" id="1331704"/>
    <lineage>
        <taxon>Bacteria</taxon>
        <taxon>Pseudomonadati</taxon>
        <taxon>Bacteroidota</taxon>
        <taxon>Saprospiria</taxon>
        <taxon>Saprospirales</taxon>
        <taxon>Saprospiraceae</taxon>
        <taxon>Aureispira</taxon>
        <taxon>environmental samples</taxon>
    </lineage>
</organism>
<feature type="signal peptide" evidence="1">
    <location>
        <begin position="1"/>
        <end position="23"/>
    </location>
</feature>
<evidence type="ECO:0000256" key="1">
    <source>
        <dbReference type="SAM" id="SignalP"/>
    </source>
</evidence>
<evidence type="ECO:0000313" key="2">
    <source>
        <dbReference type="EMBL" id="CAA6819593.1"/>
    </source>
</evidence>
<proteinExistence type="predicted"/>
<reference evidence="2" key="1">
    <citation type="submission" date="2020-01" db="EMBL/GenBank/DDBJ databases">
        <authorList>
            <person name="Meier V. D."/>
            <person name="Meier V D."/>
        </authorList>
    </citation>
    <scope>NUCLEOTIDE SEQUENCE</scope>
    <source>
        <strain evidence="2">HLG_WM_MAG_10</strain>
    </source>
</reference>
<sequence>MKKIQHLFFVVLFSVFFMVITEAQTTQLPNISSQYLTQGNDYGAVVLTIRYTDHKSVWVFDGKALDFTQQNLYQFLNTKFEQLDDAAIQQHNLKLEAPTDLPIHYLQDVYLWVQIYGNKNMHLAMYESMEPDKIQYLPLNILAFPPLEEACVYYAASSNLAASALETFATIHPNTAALVREKKATVALKKNPVRPEDYIPQNILHLELRENNEIFFIGRQVNPMVLASLIQSALATNYNNSYEKADPKHYLWLNLKMHPDVSYQQYAEVLVALQEAFHLYWEELAFNKFQKTYLDLAVDERWLIQQASPKLIAQYDAIELLFMEEKLVSKTPKTWLELK</sequence>
<dbReference type="AlphaFoldDB" id="A0A6S6TTU8"/>
<keyword evidence="1" id="KW-0732">Signal</keyword>
<feature type="chain" id="PRO_5028159794" description="DUF2330 domain-containing protein" evidence="1">
    <location>
        <begin position="24"/>
        <end position="339"/>
    </location>
</feature>
<accession>A0A6S6TTU8</accession>
<gene>
    <name evidence="2" type="ORF">HELGO_WM17829</name>
</gene>
<name>A0A6S6TTU8_9BACT</name>
<protein>
    <recommendedName>
        <fullName evidence="3">DUF2330 domain-containing protein</fullName>
    </recommendedName>
</protein>
<evidence type="ECO:0008006" key="3">
    <source>
        <dbReference type="Google" id="ProtNLM"/>
    </source>
</evidence>
<dbReference type="EMBL" id="CACVAQ010000275">
    <property type="protein sequence ID" value="CAA6819593.1"/>
    <property type="molecule type" value="Genomic_DNA"/>
</dbReference>